<reference evidence="1 2" key="1">
    <citation type="submission" date="2014-04" db="EMBL/GenBank/DDBJ databases">
        <authorList>
            <consortium name="DOE Joint Genome Institute"/>
            <person name="Kuo A."/>
            <person name="Gay G."/>
            <person name="Dore J."/>
            <person name="Kohler A."/>
            <person name="Nagy L.G."/>
            <person name="Floudas D."/>
            <person name="Copeland A."/>
            <person name="Barry K.W."/>
            <person name="Cichocki N."/>
            <person name="Veneault-Fourrey C."/>
            <person name="LaButti K."/>
            <person name="Lindquist E.A."/>
            <person name="Lipzen A."/>
            <person name="Lundell T."/>
            <person name="Morin E."/>
            <person name="Murat C."/>
            <person name="Sun H."/>
            <person name="Tunlid A."/>
            <person name="Henrissat B."/>
            <person name="Grigoriev I.V."/>
            <person name="Hibbett D.S."/>
            <person name="Martin F."/>
            <person name="Nordberg H.P."/>
            <person name="Cantor M.N."/>
            <person name="Hua S.X."/>
        </authorList>
    </citation>
    <scope>NUCLEOTIDE SEQUENCE [LARGE SCALE GENOMIC DNA]</scope>
    <source>
        <strain evidence="2">h7</strain>
    </source>
</reference>
<proteinExistence type="predicted"/>
<dbReference type="AlphaFoldDB" id="A0A0C2Z2P9"/>
<evidence type="ECO:0000313" key="2">
    <source>
        <dbReference type="Proteomes" id="UP000053424"/>
    </source>
</evidence>
<gene>
    <name evidence="1" type="ORF">M413DRAFT_202762</name>
</gene>
<dbReference type="OrthoDB" id="2996712at2759"/>
<name>A0A0C2Z2P9_HEBCY</name>
<dbReference type="EMBL" id="KN831769">
    <property type="protein sequence ID" value="KIM47552.1"/>
    <property type="molecule type" value="Genomic_DNA"/>
</dbReference>
<reference evidence="2" key="2">
    <citation type="submission" date="2015-01" db="EMBL/GenBank/DDBJ databases">
        <title>Evolutionary Origins and Diversification of the Mycorrhizal Mutualists.</title>
        <authorList>
            <consortium name="DOE Joint Genome Institute"/>
            <consortium name="Mycorrhizal Genomics Consortium"/>
            <person name="Kohler A."/>
            <person name="Kuo A."/>
            <person name="Nagy L.G."/>
            <person name="Floudas D."/>
            <person name="Copeland A."/>
            <person name="Barry K.W."/>
            <person name="Cichocki N."/>
            <person name="Veneault-Fourrey C."/>
            <person name="LaButti K."/>
            <person name="Lindquist E.A."/>
            <person name="Lipzen A."/>
            <person name="Lundell T."/>
            <person name="Morin E."/>
            <person name="Murat C."/>
            <person name="Riley R."/>
            <person name="Ohm R."/>
            <person name="Sun H."/>
            <person name="Tunlid A."/>
            <person name="Henrissat B."/>
            <person name="Grigoriev I.V."/>
            <person name="Hibbett D.S."/>
            <person name="Martin F."/>
        </authorList>
    </citation>
    <scope>NUCLEOTIDE SEQUENCE [LARGE SCALE GENOMIC DNA]</scope>
    <source>
        <strain evidence="2">h7</strain>
    </source>
</reference>
<sequence>MGHFYHISSSSWPTQINLTCSPALTSQKVITALHIVENTPDSPSMKHLIEYLNKAPVPITVLAVLSTIQHNTSALHFYAFT</sequence>
<evidence type="ECO:0000313" key="1">
    <source>
        <dbReference type="EMBL" id="KIM47552.1"/>
    </source>
</evidence>
<keyword evidence="2" id="KW-1185">Reference proteome</keyword>
<protein>
    <submittedName>
        <fullName evidence="1">Uncharacterized protein</fullName>
    </submittedName>
</protein>
<dbReference type="HOGENOM" id="CLU_2574141_0_0_1"/>
<accession>A0A0C2Z2P9</accession>
<dbReference type="Proteomes" id="UP000053424">
    <property type="component" value="Unassembled WGS sequence"/>
</dbReference>
<organism evidence="1 2">
    <name type="scientific">Hebeloma cylindrosporum</name>
    <dbReference type="NCBI Taxonomy" id="76867"/>
    <lineage>
        <taxon>Eukaryota</taxon>
        <taxon>Fungi</taxon>
        <taxon>Dikarya</taxon>
        <taxon>Basidiomycota</taxon>
        <taxon>Agaricomycotina</taxon>
        <taxon>Agaricomycetes</taxon>
        <taxon>Agaricomycetidae</taxon>
        <taxon>Agaricales</taxon>
        <taxon>Agaricineae</taxon>
        <taxon>Hymenogastraceae</taxon>
        <taxon>Hebeloma</taxon>
    </lineage>
</organism>